<evidence type="ECO:0000256" key="1">
    <source>
        <dbReference type="ARBA" id="ARBA00004173"/>
    </source>
</evidence>
<evidence type="ECO:0000256" key="11">
    <source>
        <dbReference type="PROSITE-ProRule" id="PRU01023"/>
    </source>
</evidence>
<gene>
    <name evidence="13" type="ORF">SPPG_00517</name>
</gene>
<proteinExistence type="inferred from homology"/>
<keyword evidence="5 11" id="KW-0949">S-adenosyl-L-methionine</keyword>
<dbReference type="OrthoDB" id="427002at2759"/>
<dbReference type="Gene3D" id="3.40.50.150">
    <property type="entry name" value="Vaccinia Virus protein VP39"/>
    <property type="match status" value="1"/>
</dbReference>
<dbReference type="eggNOG" id="KOG2198">
    <property type="taxonomic scope" value="Eukaryota"/>
</dbReference>
<dbReference type="EMBL" id="KQ257450">
    <property type="protein sequence ID" value="KND04814.1"/>
    <property type="molecule type" value="Genomic_DNA"/>
</dbReference>
<protein>
    <recommendedName>
        <fullName evidence="9">NOL1/NOP2/Sun domain family member 4</fullName>
    </recommendedName>
</protein>
<dbReference type="PROSITE" id="PS51686">
    <property type="entry name" value="SAM_MT_RSMB_NOP"/>
    <property type="match status" value="1"/>
</dbReference>
<evidence type="ECO:0000256" key="2">
    <source>
        <dbReference type="ARBA" id="ARBA00022552"/>
    </source>
</evidence>
<evidence type="ECO:0000313" key="14">
    <source>
        <dbReference type="Proteomes" id="UP000053201"/>
    </source>
</evidence>
<feature type="active site" description="Nucleophile" evidence="11">
    <location>
        <position position="293"/>
    </location>
</feature>
<organism evidence="13 14">
    <name type="scientific">Spizellomyces punctatus (strain DAOM BR117)</name>
    <dbReference type="NCBI Taxonomy" id="645134"/>
    <lineage>
        <taxon>Eukaryota</taxon>
        <taxon>Fungi</taxon>
        <taxon>Fungi incertae sedis</taxon>
        <taxon>Chytridiomycota</taxon>
        <taxon>Chytridiomycota incertae sedis</taxon>
        <taxon>Chytridiomycetes</taxon>
        <taxon>Spizellomycetales</taxon>
        <taxon>Spizellomycetaceae</taxon>
        <taxon>Spizellomyces</taxon>
    </lineage>
</organism>
<evidence type="ECO:0000256" key="10">
    <source>
        <dbReference type="ARBA" id="ARBA00049302"/>
    </source>
</evidence>
<dbReference type="GO" id="GO:0031167">
    <property type="term" value="P:rRNA methylation"/>
    <property type="evidence" value="ECO:0007669"/>
    <property type="project" value="TreeGrafter"/>
</dbReference>
<dbReference type="PANTHER" id="PTHR22808">
    <property type="entry name" value="NCL1 YEAST -RELATED NOL1/NOP2/FMU SUN DOMAIN-CONTAINING"/>
    <property type="match status" value="1"/>
</dbReference>
<dbReference type="PRINTS" id="PR02008">
    <property type="entry name" value="RCMTFAMILY"/>
</dbReference>
<evidence type="ECO:0000256" key="5">
    <source>
        <dbReference type="ARBA" id="ARBA00022691"/>
    </source>
</evidence>
<dbReference type="InterPro" id="IPR001678">
    <property type="entry name" value="MeTrfase_RsmB-F_NOP2_dom"/>
</dbReference>
<dbReference type="GeneID" id="27684237"/>
<evidence type="ECO:0000256" key="3">
    <source>
        <dbReference type="ARBA" id="ARBA00022603"/>
    </source>
</evidence>
<keyword evidence="8" id="KW-0496">Mitochondrion</keyword>
<comment type="similarity">
    <text evidence="11">Belongs to the class I-like SAM-binding methyltransferase superfamily. RsmB/NOP family.</text>
</comment>
<evidence type="ECO:0000259" key="12">
    <source>
        <dbReference type="PROSITE" id="PS51686"/>
    </source>
</evidence>
<evidence type="ECO:0000256" key="8">
    <source>
        <dbReference type="ARBA" id="ARBA00023128"/>
    </source>
</evidence>
<dbReference type="OMA" id="RHIIHAH"/>
<evidence type="ECO:0000256" key="7">
    <source>
        <dbReference type="ARBA" id="ARBA00022946"/>
    </source>
</evidence>
<name>A0A0L0HVB2_SPIPD</name>
<dbReference type="RefSeq" id="XP_016612853.1">
    <property type="nucleotide sequence ID" value="XM_016748841.1"/>
</dbReference>
<keyword evidence="2" id="KW-0698">rRNA processing</keyword>
<dbReference type="CDD" id="cd02440">
    <property type="entry name" value="AdoMet_MTases"/>
    <property type="match status" value="1"/>
</dbReference>
<sequence>MPPKASKAGSKKLAKEIARRDAVRKTFSTFFATQYGEERWQHLLQALEGEQRYCCLVNRFADPQDVVQALLPVAERLVLSPYFPNPYDASLSLRCFTTDPSVAADPSTAPINRPGPFPPPARDLKNLSTYYLLDLSSLLATQALDIAPDHRVLDTCSAPGGKSLAILQRLGEKGRLHVNEPNGERRKHLRRVLDEYCPKGMVGDAMQPGRVSVSGVDVSRRGASEEFPGGMGSFDRVLVDAPCSSERHLLHSPNDLSQWTPTHTKTMSKKQRLILAEALRACKVGGKVVYATCSLSDAENDCVVEWARDKFNGAEIVVEEKNGGWGIGEKTRCGWMVLPDKEGGWGPLYFAVLRKDGEGGKGRGRDEDFD</sequence>
<dbReference type="GO" id="GO:0005762">
    <property type="term" value="C:mitochondrial large ribosomal subunit"/>
    <property type="evidence" value="ECO:0007669"/>
    <property type="project" value="TreeGrafter"/>
</dbReference>
<keyword evidence="14" id="KW-1185">Reference proteome</keyword>
<evidence type="ECO:0000256" key="9">
    <source>
        <dbReference type="ARBA" id="ARBA00042050"/>
    </source>
</evidence>
<comment type="catalytic activity">
    <reaction evidence="10">
        <text>a cytidine in rRNA + S-adenosyl-L-methionine = a 5-methylcytidine in rRNA + S-adenosyl-L-homocysteine + H(+)</text>
        <dbReference type="Rhea" id="RHEA:61484"/>
        <dbReference type="Rhea" id="RHEA-COMP:15836"/>
        <dbReference type="Rhea" id="RHEA-COMP:15837"/>
        <dbReference type="ChEBI" id="CHEBI:15378"/>
        <dbReference type="ChEBI" id="CHEBI:57856"/>
        <dbReference type="ChEBI" id="CHEBI:59789"/>
        <dbReference type="ChEBI" id="CHEBI:74483"/>
        <dbReference type="ChEBI" id="CHEBI:82748"/>
    </reaction>
</comment>
<dbReference type="InterPro" id="IPR049560">
    <property type="entry name" value="MeTrfase_RsmB-F_NOP2_cat"/>
</dbReference>
<dbReference type="InterPro" id="IPR023267">
    <property type="entry name" value="RCMT"/>
</dbReference>
<keyword evidence="6 11" id="KW-0694">RNA-binding</keyword>
<feature type="binding site" evidence="11">
    <location>
        <begin position="156"/>
        <end position="162"/>
    </location>
    <ligand>
        <name>S-adenosyl-L-methionine</name>
        <dbReference type="ChEBI" id="CHEBI:59789"/>
    </ligand>
</feature>
<keyword evidence="3 11" id="KW-0489">Methyltransferase</keyword>
<reference evidence="13 14" key="1">
    <citation type="submission" date="2009-08" db="EMBL/GenBank/DDBJ databases">
        <title>The Genome Sequence of Spizellomyces punctatus strain DAOM BR117.</title>
        <authorList>
            <consortium name="The Broad Institute Genome Sequencing Platform"/>
            <person name="Russ C."/>
            <person name="Cuomo C."/>
            <person name="Shea T."/>
            <person name="Young S.K."/>
            <person name="Zeng Q."/>
            <person name="Koehrsen M."/>
            <person name="Haas B."/>
            <person name="Borodovsky M."/>
            <person name="Guigo R."/>
            <person name="Alvarado L."/>
            <person name="Berlin A."/>
            <person name="Bochicchio J."/>
            <person name="Borenstein D."/>
            <person name="Chapman S."/>
            <person name="Chen Z."/>
            <person name="Engels R."/>
            <person name="Freedman E."/>
            <person name="Gellesch M."/>
            <person name="Goldberg J."/>
            <person name="Griggs A."/>
            <person name="Gujja S."/>
            <person name="Heiman D."/>
            <person name="Hepburn T."/>
            <person name="Howarth C."/>
            <person name="Jen D."/>
            <person name="Larson L."/>
            <person name="Lewis B."/>
            <person name="Mehta T."/>
            <person name="Park D."/>
            <person name="Pearson M."/>
            <person name="Roberts A."/>
            <person name="Saif S."/>
            <person name="Shenoy N."/>
            <person name="Sisk P."/>
            <person name="Stolte C."/>
            <person name="Sykes S."/>
            <person name="Thomson T."/>
            <person name="Walk T."/>
            <person name="White J."/>
            <person name="Yandava C."/>
            <person name="Burger G."/>
            <person name="Gray M.W."/>
            <person name="Holland P.W.H."/>
            <person name="King N."/>
            <person name="Lang F.B.F."/>
            <person name="Roger A.J."/>
            <person name="Ruiz-Trillo I."/>
            <person name="Lander E."/>
            <person name="Nusbaum C."/>
        </authorList>
    </citation>
    <scope>NUCLEOTIDE SEQUENCE [LARGE SCALE GENOMIC DNA]</scope>
    <source>
        <strain evidence="13 14">DAOM BR117</strain>
    </source>
</reference>
<keyword evidence="4 11" id="KW-0808">Transferase</keyword>
<feature type="binding site" evidence="11">
    <location>
        <position position="217"/>
    </location>
    <ligand>
        <name>S-adenosyl-L-methionine</name>
        <dbReference type="ChEBI" id="CHEBI:59789"/>
    </ligand>
</feature>
<evidence type="ECO:0000313" key="13">
    <source>
        <dbReference type="EMBL" id="KND04814.1"/>
    </source>
</evidence>
<dbReference type="InterPro" id="IPR029063">
    <property type="entry name" value="SAM-dependent_MTases_sf"/>
</dbReference>
<evidence type="ECO:0000256" key="6">
    <source>
        <dbReference type="ARBA" id="ARBA00022884"/>
    </source>
</evidence>
<dbReference type="GO" id="GO:0003723">
    <property type="term" value="F:RNA binding"/>
    <property type="evidence" value="ECO:0007669"/>
    <property type="project" value="UniProtKB-UniRule"/>
</dbReference>
<dbReference type="AlphaFoldDB" id="A0A0L0HVB2"/>
<feature type="binding site" evidence="11">
    <location>
        <position position="240"/>
    </location>
    <ligand>
        <name>S-adenosyl-L-methionine</name>
        <dbReference type="ChEBI" id="CHEBI:59789"/>
    </ligand>
</feature>
<evidence type="ECO:0000256" key="4">
    <source>
        <dbReference type="ARBA" id="ARBA00022679"/>
    </source>
</evidence>
<dbReference type="STRING" id="645134.A0A0L0HVB2"/>
<feature type="binding site" evidence="11">
    <location>
        <position position="180"/>
    </location>
    <ligand>
        <name>S-adenosyl-L-methionine</name>
        <dbReference type="ChEBI" id="CHEBI:59789"/>
    </ligand>
</feature>
<dbReference type="VEuPathDB" id="FungiDB:SPPG_00517"/>
<keyword evidence="7" id="KW-0809">Transit peptide</keyword>
<feature type="domain" description="SAM-dependent MTase RsmB/NOP-type" evidence="12">
    <location>
        <begin position="63"/>
        <end position="356"/>
    </location>
</feature>
<dbReference type="InParanoid" id="A0A0L0HVB2"/>
<dbReference type="Gene3D" id="6.20.240.40">
    <property type="match status" value="1"/>
</dbReference>
<dbReference type="GO" id="GO:0008173">
    <property type="term" value="F:RNA methyltransferase activity"/>
    <property type="evidence" value="ECO:0007669"/>
    <property type="project" value="InterPro"/>
</dbReference>
<dbReference type="Proteomes" id="UP000053201">
    <property type="component" value="Unassembled WGS sequence"/>
</dbReference>
<comment type="subcellular location">
    <subcellularLocation>
        <location evidence="1">Mitochondrion</location>
    </subcellularLocation>
</comment>
<dbReference type="Pfam" id="PF01189">
    <property type="entry name" value="Methyltr_RsmB-F"/>
    <property type="match status" value="1"/>
</dbReference>
<accession>A0A0L0HVB2</accession>
<dbReference type="PANTHER" id="PTHR22808:SF3">
    <property type="entry name" value="5-METHYLCYTOSINE RRNA METHYLTRANSFERASE NSUN4"/>
    <property type="match status" value="1"/>
</dbReference>
<dbReference type="SUPFAM" id="SSF53335">
    <property type="entry name" value="S-adenosyl-L-methionine-dependent methyltransferases"/>
    <property type="match status" value="1"/>
</dbReference>